<dbReference type="InterPro" id="IPR036390">
    <property type="entry name" value="WH_DNA-bd_sf"/>
</dbReference>
<dbReference type="InterPro" id="IPR011608">
    <property type="entry name" value="PRD"/>
</dbReference>
<dbReference type="PANTHER" id="PTHR30185">
    <property type="entry name" value="CRYPTIC BETA-GLUCOSIDE BGL OPERON ANTITERMINATOR"/>
    <property type="match status" value="1"/>
</dbReference>
<dbReference type="Pfam" id="PF08279">
    <property type="entry name" value="HTH_11"/>
    <property type="match status" value="2"/>
</dbReference>
<organism evidence="7 8">
    <name type="scientific">Staphylococcus coagulans</name>
    <dbReference type="NCBI Taxonomy" id="74706"/>
    <lineage>
        <taxon>Bacteria</taxon>
        <taxon>Bacillati</taxon>
        <taxon>Bacillota</taxon>
        <taxon>Bacilli</taxon>
        <taxon>Bacillales</taxon>
        <taxon>Staphylococcaceae</taxon>
        <taxon>Staphylococcus</taxon>
    </lineage>
</organism>
<dbReference type="PROSITE" id="PS51099">
    <property type="entry name" value="PTS_EIIB_TYPE_2"/>
    <property type="match status" value="1"/>
</dbReference>
<dbReference type="InterPro" id="IPR036095">
    <property type="entry name" value="PTS_EIIB-like_sf"/>
</dbReference>
<keyword evidence="2" id="KW-0808">Transferase</keyword>
<evidence type="ECO:0000256" key="2">
    <source>
        <dbReference type="ARBA" id="ARBA00022679"/>
    </source>
</evidence>
<dbReference type="InterPro" id="IPR036634">
    <property type="entry name" value="PRD_sf"/>
</dbReference>
<feature type="domain" description="PRD" evidence="6">
    <location>
        <begin position="179"/>
        <end position="284"/>
    </location>
</feature>
<dbReference type="InterPro" id="IPR016152">
    <property type="entry name" value="PTrfase/Anion_transptr"/>
</dbReference>
<accession>A0A9X0PHI9</accession>
<dbReference type="InterPro" id="IPR036388">
    <property type="entry name" value="WH-like_DNA-bd_sf"/>
</dbReference>
<dbReference type="RefSeq" id="WP_182280974.1">
    <property type="nucleotide sequence ID" value="NZ_JABTCN010000028.1"/>
</dbReference>
<dbReference type="EMBL" id="JABTCN010000028">
    <property type="protein sequence ID" value="MBA8776972.1"/>
    <property type="molecule type" value="Genomic_DNA"/>
</dbReference>
<dbReference type="PROSITE" id="PS51094">
    <property type="entry name" value="PTS_EIIA_TYPE_2"/>
    <property type="match status" value="1"/>
</dbReference>
<dbReference type="PROSITE" id="PS51372">
    <property type="entry name" value="PRD_2"/>
    <property type="match status" value="2"/>
</dbReference>
<evidence type="ECO:0000256" key="3">
    <source>
        <dbReference type="ARBA" id="ARBA00022737"/>
    </source>
</evidence>
<evidence type="ECO:0000259" key="5">
    <source>
        <dbReference type="PROSITE" id="PS51099"/>
    </source>
</evidence>
<sequence>MLTNRQYEILNRLMKAEEYISIADLAKAFDRSERTIQYDLEYIEFMEDKLKLQVQRSKSKGIKIKCLDENMIAHMSEAIFPEVHYTKDERQLQILLFLFEANSPVNSRMLSTLVNVSRRTIVDDLKNVTKWLYAHHLNLAYLKNKGFIIEGSEASYRKAYGEVIHAYFKTTSELIRKNLFDEEELQVIREIVLRVLEEVHYPLFQIAIDGLVIHLLIAIQRVKASCTISGPPDLLKAHKGTDAYEISQAIKNEVEKTFEIHFPESEALFIVLHLLGAKKNKIGNQDEQNDELKILIYQFVERVGAALGVDLIKDSKLLNGLYIHLTPALNRMTYNLKQQNPLKNDIYTQYPELIEVITQHIWIFEELYHVSFSEDEIAYLVIHFASCFERLTSENEHKIRVVLLCGSGIGTSQLLKAKLSKVYPEFDILDAYSLYQIDESELLRRGVEYVITTVPIELSSIQCIKVSPFLDKKDRDQLNLLINQKRERLVDDISEHGFSLREVLKPERLGVVKEKFNRNEAISHVIAPLEKSGIVNDSYKKEIMNQLDAFGAYMVISPHIALVHASSKRVKSGMGMTLYCFQQGVDFQHERYDPVKIVIGLATSHPHIHLNALKELNDILLHSSIRNELLNGNLEGLYAYLQRN</sequence>
<evidence type="ECO:0000259" key="4">
    <source>
        <dbReference type="PROSITE" id="PS51094"/>
    </source>
</evidence>
<dbReference type="Pfam" id="PF00359">
    <property type="entry name" value="PTS_EIIA_2"/>
    <property type="match status" value="1"/>
</dbReference>
<feature type="domain" description="PTS EIIB type-2" evidence="5">
    <location>
        <begin position="399"/>
        <end position="490"/>
    </location>
</feature>
<dbReference type="Proteomes" id="UP000524893">
    <property type="component" value="Unassembled WGS sequence"/>
</dbReference>
<comment type="subunit">
    <text evidence="1">Homodimer or homotrimer. Seems to be a monomer when not phosphorylated.</text>
</comment>
<dbReference type="Gene3D" id="1.10.10.10">
    <property type="entry name" value="Winged helix-like DNA-binding domain superfamily/Winged helix DNA-binding domain"/>
    <property type="match status" value="2"/>
</dbReference>
<dbReference type="Gene3D" id="1.10.1790.10">
    <property type="entry name" value="PRD domain"/>
    <property type="match status" value="2"/>
</dbReference>
<dbReference type="GO" id="GO:0008982">
    <property type="term" value="F:protein-N(PI)-phosphohistidine-sugar phosphotransferase activity"/>
    <property type="evidence" value="ECO:0007669"/>
    <property type="project" value="InterPro"/>
</dbReference>
<evidence type="ECO:0000259" key="6">
    <source>
        <dbReference type="PROSITE" id="PS51372"/>
    </source>
</evidence>
<dbReference type="Gene3D" id="3.40.930.10">
    <property type="entry name" value="Mannitol-specific EII, Chain A"/>
    <property type="match status" value="1"/>
</dbReference>
<evidence type="ECO:0000313" key="8">
    <source>
        <dbReference type="Proteomes" id="UP000524893"/>
    </source>
</evidence>
<protein>
    <submittedName>
        <fullName evidence="7">BglG family transcription antiterminator</fullName>
    </submittedName>
</protein>
<feature type="domain" description="PTS EIIA type-2" evidence="4">
    <location>
        <begin position="502"/>
        <end position="644"/>
    </location>
</feature>
<evidence type="ECO:0000256" key="1">
    <source>
        <dbReference type="ARBA" id="ARBA00011798"/>
    </source>
</evidence>
<dbReference type="InterPro" id="IPR013196">
    <property type="entry name" value="HTH_11"/>
</dbReference>
<dbReference type="GO" id="GO:0009401">
    <property type="term" value="P:phosphoenolpyruvate-dependent sugar phosphotransferase system"/>
    <property type="evidence" value="ECO:0007669"/>
    <property type="project" value="InterPro"/>
</dbReference>
<feature type="domain" description="PRD" evidence="6">
    <location>
        <begin position="287"/>
        <end position="394"/>
    </location>
</feature>
<dbReference type="InterPro" id="IPR050661">
    <property type="entry name" value="BglG_antiterminators"/>
</dbReference>
<dbReference type="Gene3D" id="3.40.50.2300">
    <property type="match status" value="1"/>
</dbReference>
<dbReference type="CDD" id="cd05568">
    <property type="entry name" value="PTS_IIB_bgl_like"/>
    <property type="match status" value="1"/>
</dbReference>
<reference evidence="7 8" key="1">
    <citation type="journal article" date="2020" name="Access Microbiol">
        <title>Isolation and genome sequencing of Staphylococcus schleiferi subspecies coagulans from Antarctic seals.</title>
        <authorList>
            <person name="Foster G."/>
            <person name="Robb A."/>
            <person name="Paterson G.K."/>
        </authorList>
    </citation>
    <scope>NUCLEOTIDE SEQUENCE [LARGE SCALE GENOMIC DNA]</scope>
    <source>
        <strain evidence="7 8">M615/02/4</strain>
    </source>
</reference>
<keyword evidence="3" id="KW-0677">Repeat</keyword>
<proteinExistence type="predicted"/>
<dbReference type="SUPFAM" id="SSF46785">
    <property type="entry name" value="Winged helix' DNA-binding domain"/>
    <property type="match status" value="2"/>
</dbReference>
<dbReference type="SUPFAM" id="SSF63520">
    <property type="entry name" value="PTS-regulatory domain, PRD"/>
    <property type="match status" value="2"/>
</dbReference>
<dbReference type="PANTHER" id="PTHR30185:SF12">
    <property type="entry name" value="TRANSCRIPTIONAL REGULATOR MANR"/>
    <property type="match status" value="1"/>
</dbReference>
<dbReference type="AlphaFoldDB" id="A0A9X0PHI9"/>
<dbReference type="SUPFAM" id="SSF52794">
    <property type="entry name" value="PTS system IIB component-like"/>
    <property type="match status" value="1"/>
</dbReference>
<dbReference type="GO" id="GO:0006355">
    <property type="term" value="P:regulation of DNA-templated transcription"/>
    <property type="evidence" value="ECO:0007669"/>
    <property type="project" value="InterPro"/>
</dbReference>
<comment type="caution">
    <text evidence="7">The sequence shown here is derived from an EMBL/GenBank/DDBJ whole genome shotgun (WGS) entry which is preliminary data.</text>
</comment>
<gene>
    <name evidence="7" type="ORF">HR081_08795</name>
</gene>
<dbReference type="Pfam" id="PF00874">
    <property type="entry name" value="PRD"/>
    <property type="match status" value="2"/>
</dbReference>
<evidence type="ECO:0000313" key="7">
    <source>
        <dbReference type="EMBL" id="MBA8776972.1"/>
    </source>
</evidence>
<name>A0A9X0PHI9_9STAP</name>
<dbReference type="InterPro" id="IPR002178">
    <property type="entry name" value="PTS_EIIA_type-2_dom"/>
</dbReference>
<dbReference type="InterPro" id="IPR013011">
    <property type="entry name" value="PTS_EIIB_2"/>
</dbReference>
<dbReference type="SUPFAM" id="SSF55804">
    <property type="entry name" value="Phoshotransferase/anion transport protein"/>
    <property type="match status" value="1"/>
</dbReference>